<dbReference type="CDD" id="cd04301">
    <property type="entry name" value="NAT_SF"/>
    <property type="match status" value="1"/>
</dbReference>
<evidence type="ECO:0000313" key="5">
    <source>
        <dbReference type="Proteomes" id="UP000218598"/>
    </source>
</evidence>
<keyword evidence="1 4" id="KW-0808">Transferase</keyword>
<reference evidence="4 5" key="1">
    <citation type="journal article" date="2017" name="Elife">
        <title>Extensive horizontal gene transfer in cheese-associated bacteria.</title>
        <authorList>
            <person name="Bonham K.S."/>
            <person name="Wolfe B.E."/>
            <person name="Dutton R.J."/>
        </authorList>
    </citation>
    <scope>NUCLEOTIDE SEQUENCE [LARGE SCALE GENOMIC DNA]</scope>
    <source>
        <strain evidence="4 5">341_9</strain>
    </source>
</reference>
<dbReference type="Gene3D" id="3.40.630.30">
    <property type="match status" value="1"/>
</dbReference>
<dbReference type="PROSITE" id="PS51186">
    <property type="entry name" value="GNAT"/>
    <property type="match status" value="1"/>
</dbReference>
<accession>A0A2A3YHS3</accession>
<protein>
    <submittedName>
        <fullName evidence="4">GNAT family N-acetyltransferase</fullName>
    </submittedName>
</protein>
<dbReference type="SUPFAM" id="SSF55729">
    <property type="entry name" value="Acyl-CoA N-acyltransferases (Nat)"/>
    <property type="match status" value="1"/>
</dbReference>
<dbReference type="Pfam" id="PF00583">
    <property type="entry name" value="Acetyltransf_1"/>
    <property type="match status" value="1"/>
</dbReference>
<dbReference type="InterPro" id="IPR050832">
    <property type="entry name" value="Bact_Acetyltransf"/>
</dbReference>
<feature type="domain" description="N-acetyltransferase" evidence="3">
    <location>
        <begin position="11"/>
        <end position="160"/>
    </location>
</feature>
<evidence type="ECO:0000313" key="4">
    <source>
        <dbReference type="EMBL" id="PCC38821.1"/>
    </source>
</evidence>
<dbReference type="AlphaFoldDB" id="A0A2A3YHS3"/>
<dbReference type="GO" id="GO:0016747">
    <property type="term" value="F:acyltransferase activity, transferring groups other than amino-acyl groups"/>
    <property type="evidence" value="ECO:0007669"/>
    <property type="project" value="InterPro"/>
</dbReference>
<name>A0A2A3YHS3_9MICO</name>
<evidence type="ECO:0000256" key="2">
    <source>
        <dbReference type="ARBA" id="ARBA00023315"/>
    </source>
</evidence>
<gene>
    <name evidence="4" type="ORF">CIK66_12940</name>
</gene>
<evidence type="ECO:0000259" key="3">
    <source>
        <dbReference type="PROSITE" id="PS51186"/>
    </source>
</evidence>
<sequence>MDILELDGMHVTVARAQVDDLPAIISLLADDVLGRDRESTDAEPYETAFRQIEQDPNQLVIVVREADAADGPMLATMQLTLMPSLSRGGAVRLQIEAVLVAASTRGTGLGTALFQWAHEWGREHGARLAQLTTDSSRTGAHRFYERLGYEASHVGFKLPL</sequence>
<dbReference type="InterPro" id="IPR016181">
    <property type="entry name" value="Acyl_CoA_acyltransferase"/>
</dbReference>
<comment type="caution">
    <text evidence="4">The sequence shown here is derived from an EMBL/GenBank/DDBJ whole genome shotgun (WGS) entry which is preliminary data.</text>
</comment>
<keyword evidence="2" id="KW-0012">Acyltransferase</keyword>
<dbReference type="Proteomes" id="UP000218598">
    <property type="component" value="Unassembled WGS sequence"/>
</dbReference>
<dbReference type="OrthoDB" id="9789603at2"/>
<dbReference type="RefSeq" id="WP_096164197.1">
    <property type="nucleotide sequence ID" value="NZ_JBQQHT010000002.1"/>
</dbReference>
<dbReference type="PANTHER" id="PTHR43877">
    <property type="entry name" value="AMINOALKYLPHOSPHONATE N-ACETYLTRANSFERASE-RELATED-RELATED"/>
    <property type="match status" value="1"/>
</dbReference>
<proteinExistence type="predicted"/>
<evidence type="ECO:0000256" key="1">
    <source>
        <dbReference type="ARBA" id="ARBA00022679"/>
    </source>
</evidence>
<organism evidence="4 5">
    <name type="scientific">Brachybacterium alimentarium</name>
    <dbReference type="NCBI Taxonomy" id="47845"/>
    <lineage>
        <taxon>Bacteria</taxon>
        <taxon>Bacillati</taxon>
        <taxon>Actinomycetota</taxon>
        <taxon>Actinomycetes</taxon>
        <taxon>Micrococcales</taxon>
        <taxon>Dermabacteraceae</taxon>
        <taxon>Brachybacterium</taxon>
    </lineage>
</organism>
<dbReference type="EMBL" id="NRGR01000020">
    <property type="protein sequence ID" value="PCC38821.1"/>
    <property type="molecule type" value="Genomic_DNA"/>
</dbReference>
<dbReference type="GeneID" id="95326871"/>
<keyword evidence="5" id="KW-1185">Reference proteome</keyword>
<dbReference type="InterPro" id="IPR000182">
    <property type="entry name" value="GNAT_dom"/>
</dbReference>
<dbReference type="PANTHER" id="PTHR43877:SF2">
    <property type="entry name" value="AMINOALKYLPHOSPHONATE N-ACETYLTRANSFERASE-RELATED"/>
    <property type="match status" value="1"/>
</dbReference>